<keyword evidence="2 4" id="KW-0560">Oxidoreductase</keyword>
<evidence type="ECO:0000313" key="7">
    <source>
        <dbReference type="EMBL" id="MDR6957994.1"/>
    </source>
</evidence>
<dbReference type="InterPro" id="IPR050857">
    <property type="entry name" value="D-2-hydroxyacid_DH"/>
</dbReference>
<dbReference type="InterPro" id="IPR036291">
    <property type="entry name" value="NAD(P)-bd_dom_sf"/>
</dbReference>
<dbReference type="Proteomes" id="UP001252613">
    <property type="component" value="Unassembled WGS sequence"/>
</dbReference>
<dbReference type="PANTHER" id="PTHR42789:SF1">
    <property type="entry name" value="D-ISOMER SPECIFIC 2-HYDROXYACID DEHYDROGENASE FAMILY PROTEIN (AFU_ORTHOLOGUE AFUA_6G10090)"/>
    <property type="match status" value="1"/>
</dbReference>
<dbReference type="SUPFAM" id="SSF52283">
    <property type="entry name" value="Formate/glycerate dehydrogenase catalytic domain-like"/>
    <property type="match status" value="1"/>
</dbReference>
<evidence type="ECO:0000259" key="6">
    <source>
        <dbReference type="Pfam" id="PF02826"/>
    </source>
</evidence>
<dbReference type="PANTHER" id="PTHR42789">
    <property type="entry name" value="D-ISOMER SPECIFIC 2-HYDROXYACID DEHYDROGENASE FAMILY PROTEIN (AFU_ORTHOLOGUE AFUA_6G10090)"/>
    <property type="match status" value="1"/>
</dbReference>
<dbReference type="Pfam" id="PF00389">
    <property type="entry name" value="2-Hacid_dh"/>
    <property type="match status" value="1"/>
</dbReference>
<dbReference type="GO" id="GO:0051287">
    <property type="term" value="F:NAD binding"/>
    <property type="evidence" value="ECO:0007669"/>
    <property type="project" value="InterPro"/>
</dbReference>
<proteinExistence type="inferred from homology"/>
<keyword evidence="3" id="KW-0520">NAD</keyword>
<evidence type="ECO:0000256" key="3">
    <source>
        <dbReference type="ARBA" id="ARBA00023027"/>
    </source>
</evidence>
<dbReference type="EC" id="1.1.1.95" evidence="7"/>
<organism evidence="7 8">
    <name type="scientific">Pseudomonas brassicacearum</name>
    <dbReference type="NCBI Taxonomy" id="930166"/>
    <lineage>
        <taxon>Bacteria</taxon>
        <taxon>Pseudomonadati</taxon>
        <taxon>Pseudomonadota</taxon>
        <taxon>Gammaproteobacteria</taxon>
        <taxon>Pseudomonadales</taxon>
        <taxon>Pseudomonadaceae</taxon>
        <taxon>Pseudomonas</taxon>
    </lineage>
</organism>
<evidence type="ECO:0000256" key="1">
    <source>
        <dbReference type="ARBA" id="ARBA00005854"/>
    </source>
</evidence>
<comment type="caution">
    <text evidence="7">The sequence shown here is derived from an EMBL/GenBank/DDBJ whole genome shotgun (WGS) entry which is preliminary data.</text>
</comment>
<reference evidence="7" key="1">
    <citation type="submission" date="2023-07" db="EMBL/GenBank/DDBJ databases">
        <title>Sorghum-associated microbial communities from plants grown in Nebraska, USA.</title>
        <authorList>
            <person name="Schachtman D."/>
        </authorList>
    </citation>
    <scope>NUCLEOTIDE SEQUENCE</scope>
    <source>
        <strain evidence="7">3432</strain>
    </source>
</reference>
<sequence>MNNEKPAILGFHYKVVVTQRFFDAQAIEHLRQHGCEVVIAELRQGQADANLSEPQLIALLDEADGWIVGHANVTASLLKSLPRLKVIARRGVGFERVDMAAVKAAGKVATIAIGGNDASVADHTIALMLAVCRQLKQCQSGLAADDWTIPLGSDLYRKTVGVIGLGRIGQGVLRRLAGFDVKPLVCTPHPDATHASGIAPDCFVDLETLLRESDFVSLHAPLNPATNGLIDEHALKLMKPSAVLINTARGGLVRDAQLLRALQENQLAGAGLDVFESESDPALSRVTQQLIKLPNVVATPHVGASTVEGLNRTNLIAAQCVVAVLGGRSPPRHCVIADGRYQGRATTDATR</sequence>
<evidence type="ECO:0000256" key="2">
    <source>
        <dbReference type="ARBA" id="ARBA00023002"/>
    </source>
</evidence>
<dbReference type="InterPro" id="IPR029753">
    <property type="entry name" value="D-isomer_DH_CS"/>
</dbReference>
<dbReference type="SUPFAM" id="SSF51735">
    <property type="entry name" value="NAD(P)-binding Rossmann-fold domains"/>
    <property type="match status" value="1"/>
</dbReference>
<comment type="similarity">
    <text evidence="1 4">Belongs to the D-isomer specific 2-hydroxyacid dehydrogenase family.</text>
</comment>
<dbReference type="FunFam" id="3.40.50.720:FF:000203">
    <property type="entry name" value="D-3-phosphoglycerate dehydrogenase (SerA)"/>
    <property type="match status" value="1"/>
</dbReference>
<dbReference type="InterPro" id="IPR006139">
    <property type="entry name" value="D-isomer_2_OHA_DH_cat_dom"/>
</dbReference>
<gene>
    <name evidence="7" type="ORF">J2W43_001975</name>
</gene>
<dbReference type="PROSITE" id="PS00670">
    <property type="entry name" value="D_2_HYDROXYACID_DH_2"/>
    <property type="match status" value="1"/>
</dbReference>
<dbReference type="Gene3D" id="3.40.50.720">
    <property type="entry name" value="NAD(P)-binding Rossmann-like Domain"/>
    <property type="match status" value="2"/>
</dbReference>
<accession>A0AAW8M8V6</accession>
<dbReference type="AlphaFoldDB" id="A0AAW8M8V6"/>
<dbReference type="GO" id="GO:0004617">
    <property type="term" value="F:phosphoglycerate dehydrogenase activity"/>
    <property type="evidence" value="ECO:0007669"/>
    <property type="project" value="UniProtKB-EC"/>
</dbReference>
<feature type="domain" description="D-isomer specific 2-hydroxyacid dehydrogenase NAD-binding" evidence="6">
    <location>
        <begin position="125"/>
        <end position="303"/>
    </location>
</feature>
<dbReference type="InterPro" id="IPR006140">
    <property type="entry name" value="D-isomer_DH_NAD-bd"/>
</dbReference>
<evidence type="ECO:0000259" key="5">
    <source>
        <dbReference type="Pfam" id="PF00389"/>
    </source>
</evidence>
<name>A0AAW8M8V6_9PSED</name>
<evidence type="ECO:0000313" key="8">
    <source>
        <dbReference type="Proteomes" id="UP001252613"/>
    </source>
</evidence>
<dbReference type="CDD" id="cd12172">
    <property type="entry name" value="PGDH_like_2"/>
    <property type="match status" value="1"/>
</dbReference>
<evidence type="ECO:0000256" key="4">
    <source>
        <dbReference type="RuleBase" id="RU003719"/>
    </source>
</evidence>
<dbReference type="EMBL" id="JAVDVC010000003">
    <property type="protein sequence ID" value="MDR6957994.1"/>
    <property type="molecule type" value="Genomic_DNA"/>
</dbReference>
<protein>
    <submittedName>
        <fullName evidence="7">D-3-phosphoglycerate dehydrogenase</fullName>
        <ecNumber evidence="7">1.1.1.95</ecNumber>
    </submittedName>
</protein>
<dbReference type="RefSeq" id="WP_310359448.1">
    <property type="nucleotide sequence ID" value="NZ_JAVDVC010000003.1"/>
</dbReference>
<feature type="domain" description="D-isomer specific 2-hydroxyacid dehydrogenase catalytic" evidence="5">
    <location>
        <begin position="16"/>
        <end position="331"/>
    </location>
</feature>
<dbReference type="Pfam" id="PF02826">
    <property type="entry name" value="2-Hacid_dh_C"/>
    <property type="match status" value="1"/>
</dbReference>